<evidence type="ECO:0000313" key="4">
    <source>
        <dbReference type="Proteomes" id="UP000053237"/>
    </source>
</evidence>
<dbReference type="SUPFAM" id="SSF47954">
    <property type="entry name" value="Cyclin-like"/>
    <property type="match status" value="2"/>
</dbReference>
<dbReference type="AlphaFoldDB" id="A0A024GLU9"/>
<keyword evidence="1" id="KW-0195">Cyclin</keyword>
<organism evidence="3 4">
    <name type="scientific">Albugo candida</name>
    <dbReference type="NCBI Taxonomy" id="65357"/>
    <lineage>
        <taxon>Eukaryota</taxon>
        <taxon>Sar</taxon>
        <taxon>Stramenopiles</taxon>
        <taxon>Oomycota</taxon>
        <taxon>Peronosporomycetes</taxon>
        <taxon>Albuginales</taxon>
        <taxon>Albuginaceae</taxon>
        <taxon>Albugo</taxon>
    </lineage>
</organism>
<accession>A0A024GLU9</accession>
<dbReference type="InParanoid" id="A0A024GLU9"/>
<dbReference type="Gene3D" id="1.10.472.10">
    <property type="entry name" value="Cyclin-like"/>
    <property type="match status" value="2"/>
</dbReference>
<dbReference type="SMART" id="SM00385">
    <property type="entry name" value="CYCLIN"/>
    <property type="match status" value="1"/>
</dbReference>
<evidence type="ECO:0000259" key="2">
    <source>
        <dbReference type="SMART" id="SM00385"/>
    </source>
</evidence>
<proteinExistence type="inferred from homology"/>
<dbReference type="InterPro" id="IPR043198">
    <property type="entry name" value="Cyclin/Ssn8"/>
</dbReference>
<evidence type="ECO:0000256" key="1">
    <source>
        <dbReference type="RuleBase" id="RU000383"/>
    </source>
</evidence>
<protein>
    <recommendedName>
        <fullName evidence="2">Cyclin-like domain-containing protein</fullName>
    </recommendedName>
</protein>
<dbReference type="Pfam" id="PF00134">
    <property type="entry name" value="Cyclin_N"/>
    <property type="match status" value="1"/>
</dbReference>
<dbReference type="PANTHER" id="PTHR10026">
    <property type="entry name" value="CYCLIN"/>
    <property type="match status" value="1"/>
</dbReference>
<dbReference type="EMBL" id="CAIX01000189">
    <property type="protein sequence ID" value="CCI47850.1"/>
    <property type="molecule type" value="Genomic_DNA"/>
</dbReference>
<reference evidence="3 4" key="1">
    <citation type="submission" date="2012-05" db="EMBL/GenBank/DDBJ databases">
        <title>Recombination and specialization in a pathogen metapopulation.</title>
        <authorList>
            <person name="Gardiner A."/>
            <person name="Kemen E."/>
            <person name="Schultz-Larsen T."/>
            <person name="MacLean D."/>
            <person name="Van Oosterhout C."/>
            <person name="Jones J.D.G."/>
        </authorList>
    </citation>
    <scope>NUCLEOTIDE SEQUENCE [LARGE SCALE GENOMIC DNA]</scope>
    <source>
        <strain evidence="3 4">Ac Nc2</strain>
    </source>
</reference>
<comment type="caution">
    <text evidence="3">The sequence shown here is derived from an EMBL/GenBank/DDBJ whole genome shotgun (WGS) entry which is preliminary data.</text>
</comment>
<gene>
    <name evidence="3" type="ORF">BN9_088690</name>
</gene>
<keyword evidence="4" id="KW-1185">Reference proteome</keyword>
<dbReference type="InterPro" id="IPR036915">
    <property type="entry name" value="Cyclin-like_sf"/>
</dbReference>
<name>A0A024GLU9_9STRA</name>
<feature type="domain" description="Cyclin-like" evidence="2">
    <location>
        <begin position="125"/>
        <end position="257"/>
    </location>
</feature>
<dbReference type="GO" id="GO:0016538">
    <property type="term" value="F:cyclin-dependent protein serine/threonine kinase regulator activity"/>
    <property type="evidence" value="ECO:0007669"/>
    <property type="project" value="InterPro"/>
</dbReference>
<evidence type="ECO:0000313" key="3">
    <source>
        <dbReference type="EMBL" id="CCI47850.1"/>
    </source>
</evidence>
<dbReference type="STRING" id="65357.A0A024GLU9"/>
<dbReference type="Proteomes" id="UP000053237">
    <property type="component" value="Unassembled WGS sequence"/>
</dbReference>
<sequence length="367" mass="42083">MLEHRAVTAHGDLTHKTLCSDKQLLTHLILCLPSLYIMQGHKHTLNRSDHRFIFNKDPRCKSVKVIRLFPMSTFDWVFPDFRAFIIAQQSQPIDTKTSSTFQTPSGIRDNIPWQKEHQLRLTTCTFLSDLGKTLDLPSIVVISAQYHIQRFYMLQSFAEHDRFLVATAALFIASKTEESKLQIRTLTEGSLYLLIHTKQALNDSSHDDRPDYSRVSESHARGGSHVDRLHALMETMDTDEIATITKKVLLYERIVLLTLSFEIGVAHAFSHVLTQMDKVFGPDTGYDPTAYEDARVVAFALLNDSIKHSLCLAFTSLQLATVAVYIAILYTQRIRVDTQPHDRKPWWSIWNMDASELRGTRLKWARV</sequence>
<dbReference type="GO" id="GO:0006357">
    <property type="term" value="P:regulation of transcription by RNA polymerase II"/>
    <property type="evidence" value="ECO:0007669"/>
    <property type="project" value="InterPro"/>
</dbReference>
<dbReference type="InterPro" id="IPR006671">
    <property type="entry name" value="Cyclin_N"/>
</dbReference>
<comment type="similarity">
    <text evidence="1">Belongs to the cyclin family.</text>
</comment>
<dbReference type="InterPro" id="IPR013763">
    <property type="entry name" value="Cyclin-like_dom"/>
</dbReference>
<dbReference type="OrthoDB" id="10264655at2759"/>